<feature type="domain" description="Thioester reductase (TE)" evidence="1">
    <location>
        <begin position="7"/>
        <end position="241"/>
    </location>
</feature>
<protein>
    <submittedName>
        <fullName evidence="2">Nucleoside-diphosphate-sugar epimerase</fullName>
    </submittedName>
</protein>
<accession>A0A1I3K1N2</accession>
<dbReference type="GO" id="GO:0004029">
    <property type="term" value="F:aldehyde dehydrogenase (NAD+) activity"/>
    <property type="evidence" value="ECO:0007669"/>
    <property type="project" value="TreeGrafter"/>
</dbReference>
<sequence>MDTSCLVTGGSGFIGQHLLVNLSRHGYSPVVLMRRISEFPLLCQRVTELGGNARMLSAVQGDLSQPGLGLDAAARRQVAGCATLFHLGVQFAWGLSPAQARKVNVDGAQRIAQLALHNDARLLMVGGYMLCNAQHLARVGVKARQPELTDWPAVYRRVGGYEGSKLEAHYRVHAEMSVRSGALTVVHPATLCGHTQTGHMLPGQPFAELARQLSERRLRAIPGSSQHWLPLISVDFLVELIRLAAFDPQMIGQSLLALDARTPNLHGLVQALAQVLQVRPPQRHVPMAVLKALLALPGLPNLLEVEPESLDFIQRERFDLSQTNAFLQRHKRDWPAIEQAIGASARYLKATFYAAS</sequence>
<dbReference type="Gene3D" id="3.40.50.720">
    <property type="entry name" value="NAD(P)-binding Rossmann-like Domain"/>
    <property type="match status" value="1"/>
</dbReference>
<name>A0A1I3K1N2_9GAMM</name>
<dbReference type="InterPro" id="IPR013120">
    <property type="entry name" value="FAR_NAD-bd"/>
</dbReference>
<dbReference type="AlphaFoldDB" id="A0A1I3K1N2"/>
<evidence type="ECO:0000313" key="2">
    <source>
        <dbReference type="EMBL" id="SFI66429.1"/>
    </source>
</evidence>
<organism evidence="2 3">
    <name type="scientific">Phytopseudomonas argentinensis</name>
    <dbReference type="NCBI Taxonomy" id="289370"/>
    <lineage>
        <taxon>Bacteria</taxon>
        <taxon>Pseudomonadati</taxon>
        <taxon>Pseudomonadota</taxon>
        <taxon>Gammaproteobacteria</taxon>
        <taxon>Pseudomonadales</taxon>
        <taxon>Pseudomonadaceae</taxon>
        <taxon>Phytopseudomonas</taxon>
    </lineage>
</organism>
<reference evidence="3" key="1">
    <citation type="submission" date="2016-10" db="EMBL/GenBank/DDBJ databases">
        <authorList>
            <person name="Varghese N."/>
            <person name="Submissions S."/>
        </authorList>
    </citation>
    <scope>NUCLEOTIDE SEQUENCE [LARGE SCALE GENOMIC DNA]</scope>
    <source>
        <strain evidence="3">LMG 22563</strain>
    </source>
</reference>
<dbReference type="SUPFAM" id="SSF51735">
    <property type="entry name" value="NAD(P)-binding Rossmann-fold domains"/>
    <property type="match status" value="1"/>
</dbReference>
<dbReference type="STRING" id="289370.SAMN05216602_2220"/>
<dbReference type="OrthoDB" id="9803010at2"/>
<dbReference type="InterPro" id="IPR051783">
    <property type="entry name" value="NAD(P)-dependent_oxidoreduct"/>
</dbReference>
<keyword evidence="3" id="KW-1185">Reference proteome</keyword>
<gene>
    <name evidence="2" type="ORF">SAMN05216602_2220</name>
</gene>
<evidence type="ECO:0000313" key="3">
    <source>
        <dbReference type="Proteomes" id="UP000183018"/>
    </source>
</evidence>
<dbReference type="RefSeq" id="WP_074883201.1">
    <property type="nucleotide sequence ID" value="NZ_FORC01000002.1"/>
</dbReference>
<dbReference type="Proteomes" id="UP000183018">
    <property type="component" value="Unassembled WGS sequence"/>
</dbReference>
<evidence type="ECO:0000259" key="1">
    <source>
        <dbReference type="Pfam" id="PF07993"/>
    </source>
</evidence>
<dbReference type="PANTHER" id="PTHR48079:SF6">
    <property type="entry name" value="NAD(P)-BINDING DOMAIN-CONTAINING PROTEIN-RELATED"/>
    <property type="match status" value="1"/>
</dbReference>
<dbReference type="EMBL" id="FORC01000002">
    <property type="protein sequence ID" value="SFI66429.1"/>
    <property type="molecule type" value="Genomic_DNA"/>
</dbReference>
<dbReference type="GO" id="GO:0005737">
    <property type="term" value="C:cytoplasm"/>
    <property type="evidence" value="ECO:0007669"/>
    <property type="project" value="TreeGrafter"/>
</dbReference>
<proteinExistence type="predicted"/>
<dbReference type="InterPro" id="IPR036291">
    <property type="entry name" value="NAD(P)-bd_dom_sf"/>
</dbReference>
<dbReference type="Pfam" id="PF07993">
    <property type="entry name" value="NAD_binding_4"/>
    <property type="match status" value="1"/>
</dbReference>
<dbReference type="PANTHER" id="PTHR48079">
    <property type="entry name" value="PROTEIN YEEZ"/>
    <property type="match status" value="1"/>
</dbReference>